<reference evidence="3" key="1">
    <citation type="submission" date="2016-10" db="EMBL/GenBank/DDBJ databases">
        <authorList>
            <person name="Varghese N."/>
            <person name="Submissions S."/>
        </authorList>
    </citation>
    <scope>NUCLEOTIDE SEQUENCE [LARGE SCALE GENOMIC DNA]</scope>
    <source>
        <strain evidence="3">DSM 18887</strain>
    </source>
</reference>
<dbReference type="EMBL" id="FOGB01000005">
    <property type="protein sequence ID" value="SEQ60413.1"/>
    <property type="molecule type" value="Genomic_DNA"/>
</dbReference>
<evidence type="ECO:0000313" key="3">
    <source>
        <dbReference type="Proteomes" id="UP000198749"/>
    </source>
</evidence>
<keyword evidence="1" id="KW-0812">Transmembrane</keyword>
<keyword evidence="1" id="KW-1133">Transmembrane helix</keyword>
<dbReference type="STRING" id="355243.SAMN03080615_02087"/>
<keyword evidence="1" id="KW-0472">Membrane</keyword>
<sequence>MSQTEALALWGAITGTIGTVAGLLGLWLRFRQHGLDKPKLKCESSFGYDGPNSPKHKITVRAVGRRPVSIDSIKYFITPRNWKQRATRYWQHKFGRWLWSQEPQRKVKLSEGEKEEFRISLPDGLSITEIYKVQLIDQTGKSWPVKWLSQRRLQKVATQETIDEYSKENETRVVGATGYRVGEKFYLATTFNTKPGRTGKTCGRGFWFLDINKYREKLLDISENQSEKFLSGEVEEIL</sequence>
<dbReference type="Proteomes" id="UP000198749">
    <property type="component" value="Unassembled WGS sequence"/>
</dbReference>
<organism evidence="2 3">
    <name type="scientific">Amphritea atlantica</name>
    <dbReference type="NCBI Taxonomy" id="355243"/>
    <lineage>
        <taxon>Bacteria</taxon>
        <taxon>Pseudomonadati</taxon>
        <taxon>Pseudomonadota</taxon>
        <taxon>Gammaproteobacteria</taxon>
        <taxon>Oceanospirillales</taxon>
        <taxon>Oceanospirillaceae</taxon>
        <taxon>Amphritea</taxon>
    </lineage>
</organism>
<evidence type="ECO:0000313" key="2">
    <source>
        <dbReference type="EMBL" id="SEQ60413.1"/>
    </source>
</evidence>
<keyword evidence="3" id="KW-1185">Reference proteome</keyword>
<gene>
    <name evidence="2" type="ORF">SAMN03080615_02087</name>
</gene>
<accession>A0A1H9HDG5</accession>
<dbReference type="AlphaFoldDB" id="A0A1H9HDG5"/>
<proteinExistence type="predicted"/>
<evidence type="ECO:0000256" key="1">
    <source>
        <dbReference type="SAM" id="Phobius"/>
    </source>
</evidence>
<feature type="transmembrane region" description="Helical" evidence="1">
    <location>
        <begin position="6"/>
        <end position="28"/>
    </location>
</feature>
<dbReference type="RefSeq" id="WP_091357551.1">
    <property type="nucleotide sequence ID" value="NZ_AP025284.1"/>
</dbReference>
<protein>
    <submittedName>
        <fullName evidence="2">Uncharacterized protein</fullName>
    </submittedName>
</protein>
<dbReference type="OrthoDB" id="6401033at2"/>
<name>A0A1H9HDG5_9GAMM</name>